<dbReference type="KEGG" id="mtua:CSH63_22130"/>
<reference evidence="8 9" key="1">
    <citation type="submission" date="2017-10" db="EMBL/GenBank/DDBJ databases">
        <title>Integration of genomic and chemical information greatly accelerates assignment of the full stereostructure of myelolactone, a potent inhibitor of myeloma from a marine-derived Micromonospora.</title>
        <authorList>
            <person name="Kim M.C."/>
            <person name="Machado H."/>
            <person name="Jensen P.R."/>
            <person name="Fenical W."/>
        </authorList>
    </citation>
    <scope>NUCLEOTIDE SEQUENCE [LARGE SCALE GENOMIC DNA]</scope>
    <source>
        <strain evidence="8 9">CNY-010</strain>
    </source>
</reference>
<name>A0A386WUG8_9ACTN</name>
<gene>
    <name evidence="8" type="ORF">CSH63_22130</name>
</gene>
<feature type="domain" description="Cation efflux protein transmembrane" evidence="7">
    <location>
        <begin position="2"/>
        <end position="68"/>
    </location>
</feature>
<dbReference type="InterPro" id="IPR058533">
    <property type="entry name" value="Cation_efflux_TM"/>
</dbReference>
<comment type="subcellular location">
    <subcellularLocation>
        <location evidence="1">Membrane</location>
        <topology evidence="1">Multi-pass membrane protein</topology>
    </subcellularLocation>
</comment>
<keyword evidence="4 6" id="KW-1133">Transmembrane helix</keyword>
<dbReference type="RefSeq" id="WP_120571911.1">
    <property type="nucleotide sequence ID" value="NZ_CP024087.1"/>
</dbReference>
<keyword evidence="3 6" id="KW-0812">Transmembrane</keyword>
<evidence type="ECO:0000313" key="8">
    <source>
        <dbReference type="EMBL" id="AYF30094.1"/>
    </source>
</evidence>
<keyword evidence="2" id="KW-0813">Transport</keyword>
<dbReference type="Proteomes" id="UP000267804">
    <property type="component" value="Chromosome"/>
</dbReference>
<dbReference type="GO" id="GO:0016020">
    <property type="term" value="C:membrane"/>
    <property type="evidence" value="ECO:0007669"/>
    <property type="project" value="UniProtKB-SubCell"/>
</dbReference>
<feature type="transmembrane region" description="Helical" evidence="6">
    <location>
        <begin position="26"/>
        <end position="46"/>
    </location>
</feature>
<dbReference type="InterPro" id="IPR040177">
    <property type="entry name" value="SLC30A9"/>
</dbReference>
<dbReference type="GO" id="GO:0008324">
    <property type="term" value="F:monoatomic cation transmembrane transporter activity"/>
    <property type="evidence" value="ECO:0007669"/>
    <property type="project" value="InterPro"/>
</dbReference>
<evidence type="ECO:0000256" key="4">
    <source>
        <dbReference type="ARBA" id="ARBA00022989"/>
    </source>
</evidence>
<evidence type="ECO:0000256" key="6">
    <source>
        <dbReference type="SAM" id="Phobius"/>
    </source>
</evidence>
<dbReference type="AlphaFoldDB" id="A0A386WUG8"/>
<evidence type="ECO:0000256" key="2">
    <source>
        <dbReference type="ARBA" id="ARBA00022448"/>
    </source>
</evidence>
<dbReference type="GO" id="GO:0006829">
    <property type="term" value="P:zinc ion transport"/>
    <property type="evidence" value="ECO:0007669"/>
    <property type="project" value="InterPro"/>
</dbReference>
<evidence type="ECO:0000259" key="7">
    <source>
        <dbReference type="Pfam" id="PF01545"/>
    </source>
</evidence>
<evidence type="ECO:0000313" key="9">
    <source>
        <dbReference type="Proteomes" id="UP000267804"/>
    </source>
</evidence>
<dbReference type="SUPFAM" id="SSF161111">
    <property type="entry name" value="Cation efflux protein transmembrane domain-like"/>
    <property type="match status" value="1"/>
</dbReference>
<organism evidence="8 9">
    <name type="scientific">Micromonospora tulbaghiae</name>
    <dbReference type="NCBI Taxonomy" id="479978"/>
    <lineage>
        <taxon>Bacteria</taxon>
        <taxon>Bacillati</taxon>
        <taxon>Actinomycetota</taxon>
        <taxon>Actinomycetes</taxon>
        <taxon>Micromonosporales</taxon>
        <taxon>Micromonosporaceae</taxon>
        <taxon>Micromonospora</taxon>
    </lineage>
</organism>
<evidence type="ECO:0000256" key="1">
    <source>
        <dbReference type="ARBA" id="ARBA00004141"/>
    </source>
</evidence>
<evidence type="ECO:0000256" key="5">
    <source>
        <dbReference type="ARBA" id="ARBA00023136"/>
    </source>
</evidence>
<dbReference type="PANTHER" id="PTHR13414">
    <property type="entry name" value="HUEL-CATION TRANSPORTER"/>
    <property type="match status" value="1"/>
</dbReference>
<sequence>MLLVGGKRPRRAPTALHPFGYARERYVYSFIVAIILFTLGGLYALYEGYRKISDPRELSSPLIAVAGSVPGSPTSAWCRGERRGLLCRAG</sequence>
<dbReference type="InterPro" id="IPR027469">
    <property type="entry name" value="Cation_efflux_TMD_sf"/>
</dbReference>
<accession>A0A386WUG8</accession>
<dbReference type="PANTHER" id="PTHR13414:SF9">
    <property type="entry name" value="PROTON-COUPLED ZINC ANTIPORTER SLC30A9, MITOCHONDRIAL"/>
    <property type="match status" value="1"/>
</dbReference>
<dbReference type="Pfam" id="PF01545">
    <property type="entry name" value="Cation_efflux"/>
    <property type="match status" value="1"/>
</dbReference>
<keyword evidence="5 6" id="KW-0472">Membrane</keyword>
<evidence type="ECO:0000256" key="3">
    <source>
        <dbReference type="ARBA" id="ARBA00022692"/>
    </source>
</evidence>
<dbReference type="EMBL" id="CP024087">
    <property type="protein sequence ID" value="AYF30094.1"/>
    <property type="molecule type" value="Genomic_DNA"/>
</dbReference>
<protein>
    <recommendedName>
        <fullName evidence="7">Cation efflux protein transmembrane domain-containing protein</fullName>
    </recommendedName>
</protein>
<proteinExistence type="predicted"/>
<dbReference type="Gene3D" id="1.20.1510.10">
    <property type="entry name" value="Cation efflux protein transmembrane domain"/>
    <property type="match status" value="1"/>
</dbReference>